<keyword evidence="1" id="KW-0472">Membrane</keyword>
<dbReference type="Proteomes" id="UP000035088">
    <property type="component" value="Unassembled WGS sequence"/>
</dbReference>
<feature type="domain" description="Low molecular weight protein antigen 6 PH" evidence="2">
    <location>
        <begin position="84"/>
        <end position="154"/>
    </location>
</feature>
<keyword evidence="1" id="KW-0812">Transmembrane</keyword>
<dbReference type="OrthoDB" id="5191452at2"/>
<protein>
    <recommendedName>
        <fullName evidence="2">Low molecular weight protein antigen 6 PH domain-containing protein</fullName>
    </recommendedName>
</protein>
<dbReference type="EMBL" id="BAEE01000064">
    <property type="protein sequence ID" value="GAB11039.1"/>
    <property type="molecule type" value="Genomic_DNA"/>
</dbReference>
<dbReference type="RefSeq" id="WP_007323114.1">
    <property type="nucleotide sequence ID" value="NZ_BAEE01000064.1"/>
</dbReference>
<evidence type="ECO:0000256" key="1">
    <source>
        <dbReference type="SAM" id="Phobius"/>
    </source>
</evidence>
<keyword evidence="4" id="KW-1185">Reference proteome</keyword>
<proteinExistence type="predicted"/>
<comment type="caution">
    <text evidence="3">The sequence shown here is derived from an EMBL/GenBank/DDBJ whole genome shotgun (WGS) entry which is preliminary data.</text>
</comment>
<evidence type="ECO:0000313" key="4">
    <source>
        <dbReference type="Proteomes" id="UP000035088"/>
    </source>
</evidence>
<dbReference type="AlphaFoldDB" id="G7H5B4"/>
<name>G7H5B4_9ACTN</name>
<evidence type="ECO:0000259" key="2">
    <source>
        <dbReference type="Pfam" id="PF10756"/>
    </source>
</evidence>
<accession>G7H5B4</accession>
<keyword evidence="1" id="KW-1133">Transmembrane helix</keyword>
<evidence type="ECO:0000313" key="3">
    <source>
        <dbReference type="EMBL" id="GAB11039.1"/>
    </source>
</evidence>
<dbReference type="Pfam" id="PF10756">
    <property type="entry name" value="bPH_6"/>
    <property type="match status" value="1"/>
</dbReference>
<feature type="transmembrane region" description="Helical" evidence="1">
    <location>
        <begin position="66"/>
        <end position="83"/>
    </location>
</feature>
<dbReference type="STRING" id="1073574.GOARA_064_00410"/>
<dbReference type="InterPro" id="IPR019692">
    <property type="entry name" value="CFP-6_PH"/>
</dbReference>
<reference evidence="3 4" key="1">
    <citation type="submission" date="2011-11" db="EMBL/GenBank/DDBJ databases">
        <title>Whole genome shotgun sequence of Gordonia araii NBRC 100433.</title>
        <authorList>
            <person name="Yoshida Y."/>
            <person name="Hosoyama A."/>
            <person name="Tsuchikane K."/>
            <person name="Katsumata H."/>
            <person name="Yamazaki S."/>
            <person name="Fujita N."/>
        </authorList>
    </citation>
    <scope>NUCLEOTIDE SEQUENCE [LARGE SCALE GENOMIC DNA]</scope>
    <source>
        <strain evidence="3 4">NBRC 100433</strain>
    </source>
</reference>
<sequence>MSADADWDFVYRPRRLVIWSCVAAAVVLVIHATFAYLLPKSHLDLFGRTFTFGDNGVKNLGASDQWAIMLIGVVVAGAILLLTRPRLRVGRHGVGVRNLVGERQYRWDEFTGVVYPDRGSSAWLELPMDEHIPVLAIRIGDGEAAVEAMERVRELQRRYTESSAEHGS</sequence>
<feature type="transmembrane region" description="Helical" evidence="1">
    <location>
        <begin position="16"/>
        <end position="38"/>
    </location>
</feature>
<organism evidence="3 4">
    <name type="scientific">Gordonia araii NBRC 100433</name>
    <dbReference type="NCBI Taxonomy" id="1073574"/>
    <lineage>
        <taxon>Bacteria</taxon>
        <taxon>Bacillati</taxon>
        <taxon>Actinomycetota</taxon>
        <taxon>Actinomycetes</taxon>
        <taxon>Mycobacteriales</taxon>
        <taxon>Gordoniaceae</taxon>
        <taxon>Gordonia</taxon>
    </lineage>
</organism>
<gene>
    <name evidence="3" type="ORF">GOARA_064_00410</name>
</gene>